<dbReference type="SUPFAM" id="SSF52540">
    <property type="entry name" value="P-loop containing nucleoside triphosphate hydrolases"/>
    <property type="match status" value="1"/>
</dbReference>
<proteinExistence type="inferred from homology"/>
<dbReference type="Proteomes" id="UP000284120">
    <property type="component" value="Unassembled WGS sequence"/>
</dbReference>
<evidence type="ECO:0000256" key="4">
    <source>
        <dbReference type="ARBA" id="ARBA00022840"/>
    </source>
</evidence>
<dbReference type="Pfam" id="PF00005">
    <property type="entry name" value="ABC_tran"/>
    <property type="match status" value="1"/>
</dbReference>
<keyword evidence="4 6" id="KW-0067">ATP-binding</keyword>
<evidence type="ECO:0000313" key="7">
    <source>
        <dbReference type="Proteomes" id="UP000284120"/>
    </source>
</evidence>
<evidence type="ECO:0000313" key="6">
    <source>
        <dbReference type="EMBL" id="RWU07412.1"/>
    </source>
</evidence>
<dbReference type="RefSeq" id="WP_113647323.1">
    <property type="nucleotide sequence ID" value="NZ_QMHN01000003.1"/>
</dbReference>
<reference evidence="6 7" key="1">
    <citation type="submission" date="2018-06" db="EMBL/GenBank/DDBJ databases">
        <title>Pedobacter endophyticus sp. nov., an endophytic bacterium isolated from a leaf of Triticum aestivum.</title>
        <authorList>
            <person name="Zhang L."/>
        </authorList>
    </citation>
    <scope>NUCLEOTIDE SEQUENCE [LARGE SCALE GENOMIC DNA]</scope>
    <source>
        <strain evidence="6 7">CM134L-2</strain>
    </source>
</reference>
<evidence type="ECO:0000259" key="5">
    <source>
        <dbReference type="PROSITE" id="PS50893"/>
    </source>
</evidence>
<name>A0A443YUB8_9SPHI</name>
<dbReference type="EMBL" id="SAYW01000003">
    <property type="protein sequence ID" value="RWU07412.1"/>
    <property type="molecule type" value="Genomic_DNA"/>
</dbReference>
<evidence type="ECO:0000256" key="2">
    <source>
        <dbReference type="ARBA" id="ARBA00022448"/>
    </source>
</evidence>
<dbReference type="PROSITE" id="PS50893">
    <property type="entry name" value="ABC_TRANSPORTER_2"/>
    <property type="match status" value="1"/>
</dbReference>
<dbReference type="InterPro" id="IPR003439">
    <property type="entry name" value="ABC_transporter-like_ATP-bd"/>
</dbReference>
<evidence type="ECO:0000256" key="3">
    <source>
        <dbReference type="ARBA" id="ARBA00022741"/>
    </source>
</evidence>
<keyword evidence="2" id="KW-0813">Transport</keyword>
<keyword evidence="7" id="KW-1185">Reference proteome</keyword>
<dbReference type="AlphaFoldDB" id="A0A443YUB8"/>
<dbReference type="PANTHER" id="PTHR43335">
    <property type="entry name" value="ABC TRANSPORTER, ATP-BINDING PROTEIN"/>
    <property type="match status" value="1"/>
</dbReference>
<dbReference type="OrthoDB" id="9785229at2"/>
<dbReference type="Gene3D" id="3.40.50.300">
    <property type="entry name" value="P-loop containing nucleotide triphosphate hydrolases"/>
    <property type="match status" value="1"/>
</dbReference>
<dbReference type="SMART" id="SM00382">
    <property type="entry name" value="AAA"/>
    <property type="match status" value="1"/>
</dbReference>
<protein>
    <submittedName>
        <fullName evidence="6">ATP-binding cassette domain-containing protein</fullName>
    </submittedName>
</protein>
<dbReference type="InterPro" id="IPR017871">
    <property type="entry name" value="ABC_transporter-like_CS"/>
</dbReference>
<accession>A0A443YUB8</accession>
<comment type="similarity">
    <text evidence="1">Belongs to the ABC transporter superfamily.</text>
</comment>
<sequence>MNTSFAIETVGLNYRFGSQTVVKDLSLQVPKGSIYGFLGPNGAGKTTTIKILLNLLQSSSDKVFIFGKELNSNRTACLKQMGSLVEQPAIYAHLTGKENLINRCILLGINQRKVAEMLALVGLTSAANKKAGKYSLGMKQRLGIALALIADPELLLLDEPTNGLDPNGIIEIRNLMIELAGKHGKTILVSSHLLAEIERTATHVGIINKGELLFQGKINELHDLSKPVIKIEVDDSAAALNILSTTGAEIIDMDEGLVKIAYTGKAEMGKYNSLLVNNGVTVYAIYTEKKDLEHLFLDITSKN</sequence>
<evidence type="ECO:0000256" key="1">
    <source>
        <dbReference type="ARBA" id="ARBA00005417"/>
    </source>
</evidence>
<dbReference type="PROSITE" id="PS00211">
    <property type="entry name" value="ABC_TRANSPORTER_1"/>
    <property type="match status" value="1"/>
</dbReference>
<dbReference type="GO" id="GO:0005524">
    <property type="term" value="F:ATP binding"/>
    <property type="evidence" value="ECO:0007669"/>
    <property type="project" value="UniProtKB-KW"/>
</dbReference>
<keyword evidence="3" id="KW-0547">Nucleotide-binding</keyword>
<dbReference type="InterPro" id="IPR003593">
    <property type="entry name" value="AAA+_ATPase"/>
</dbReference>
<dbReference type="PANTHER" id="PTHR43335:SF4">
    <property type="entry name" value="ABC TRANSPORTER, ATP-BINDING PROTEIN"/>
    <property type="match status" value="1"/>
</dbReference>
<comment type="caution">
    <text evidence="6">The sequence shown here is derived from an EMBL/GenBank/DDBJ whole genome shotgun (WGS) entry which is preliminary data.</text>
</comment>
<gene>
    <name evidence="6" type="ORF">DPV69_10490</name>
</gene>
<feature type="domain" description="ABC transporter" evidence="5">
    <location>
        <begin position="7"/>
        <end position="234"/>
    </location>
</feature>
<dbReference type="InterPro" id="IPR027417">
    <property type="entry name" value="P-loop_NTPase"/>
</dbReference>
<organism evidence="6 7">
    <name type="scientific">Pedobacter chitinilyticus</name>
    <dbReference type="NCBI Taxonomy" id="2233776"/>
    <lineage>
        <taxon>Bacteria</taxon>
        <taxon>Pseudomonadati</taxon>
        <taxon>Bacteroidota</taxon>
        <taxon>Sphingobacteriia</taxon>
        <taxon>Sphingobacteriales</taxon>
        <taxon>Sphingobacteriaceae</taxon>
        <taxon>Pedobacter</taxon>
    </lineage>
</organism>
<dbReference type="GO" id="GO:0016887">
    <property type="term" value="F:ATP hydrolysis activity"/>
    <property type="evidence" value="ECO:0007669"/>
    <property type="project" value="InterPro"/>
</dbReference>